<dbReference type="GO" id="GO:0005634">
    <property type="term" value="C:nucleus"/>
    <property type="evidence" value="ECO:0007669"/>
    <property type="project" value="UniProtKB-SubCell"/>
</dbReference>
<dbReference type="Pfam" id="PF13384">
    <property type="entry name" value="HTH_23"/>
    <property type="match status" value="1"/>
</dbReference>
<dbReference type="InterPro" id="IPR009057">
    <property type="entry name" value="Homeodomain-like_sf"/>
</dbReference>
<dbReference type="EMBL" id="JAHLQT010015640">
    <property type="protein sequence ID" value="KAG7169701.1"/>
    <property type="molecule type" value="Genomic_DNA"/>
</dbReference>
<dbReference type="Proteomes" id="UP000747542">
    <property type="component" value="Unassembled WGS sequence"/>
</dbReference>
<evidence type="ECO:0000313" key="3">
    <source>
        <dbReference type="Proteomes" id="UP000747542"/>
    </source>
</evidence>
<sequence>MEMGQLMPFTTTFNFSEVTTWSYSNRSIIPPTTAMGDQHHNISQRGQFVGMSNAGSFSEIARLMGVSRSTVRCWLQQLEESGNLKALPRLGWPILTRAADNMRIVADIRNHPFTNAVSTTVRLHLEVLARTFRQRLHGNGINHRNYLRVEVWGCGASHLHVVTPQDKKETIKA</sequence>
<proteinExistence type="predicted"/>
<evidence type="ECO:0000313" key="2">
    <source>
        <dbReference type="EMBL" id="KAG7169701.1"/>
    </source>
</evidence>
<keyword evidence="3" id="KW-1185">Reference proteome</keyword>
<dbReference type="AlphaFoldDB" id="A0A8J5MZZ9"/>
<organism evidence="2 3">
    <name type="scientific">Homarus americanus</name>
    <name type="common">American lobster</name>
    <dbReference type="NCBI Taxonomy" id="6706"/>
    <lineage>
        <taxon>Eukaryota</taxon>
        <taxon>Metazoa</taxon>
        <taxon>Ecdysozoa</taxon>
        <taxon>Arthropoda</taxon>
        <taxon>Crustacea</taxon>
        <taxon>Multicrustacea</taxon>
        <taxon>Malacostraca</taxon>
        <taxon>Eumalacostraca</taxon>
        <taxon>Eucarida</taxon>
        <taxon>Decapoda</taxon>
        <taxon>Pleocyemata</taxon>
        <taxon>Astacidea</taxon>
        <taxon>Nephropoidea</taxon>
        <taxon>Nephropidae</taxon>
        <taxon>Homarus</taxon>
    </lineage>
</organism>
<reference evidence="2" key="1">
    <citation type="journal article" date="2021" name="Sci. Adv.">
        <title>The American lobster genome reveals insights on longevity, neural, and immune adaptations.</title>
        <authorList>
            <person name="Polinski J.M."/>
            <person name="Zimin A.V."/>
            <person name="Clark K.F."/>
            <person name="Kohn A.B."/>
            <person name="Sadowski N."/>
            <person name="Timp W."/>
            <person name="Ptitsyn A."/>
            <person name="Khanna P."/>
            <person name="Romanova D.Y."/>
            <person name="Williams P."/>
            <person name="Greenwood S.J."/>
            <person name="Moroz L.L."/>
            <person name="Walt D.R."/>
            <person name="Bodnar A.G."/>
        </authorList>
    </citation>
    <scope>NUCLEOTIDE SEQUENCE</scope>
    <source>
        <strain evidence="2">GMGI-L3</strain>
    </source>
</reference>
<gene>
    <name evidence="2" type="ORF">Hamer_G013327</name>
</gene>
<dbReference type="SUPFAM" id="SSF46689">
    <property type="entry name" value="Homeodomain-like"/>
    <property type="match status" value="1"/>
</dbReference>
<comment type="caution">
    <text evidence="2">The sequence shown here is derived from an EMBL/GenBank/DDBJ whole genome shotgun (WGS) entry which is preliminary data.</text>
</comment>
<name>A0A8J5MZZ9_HOMAM</name>
<evidence type="ECO:0000256" key="1">
    <source>
        <dbReference type="ARBA" id="ARBA00004123"/>
    </source>
</evidence>
<accession>A0A8J5MZZ9</accession>
<comment type="subcellular location">
    <subcellularLocation>
        <location evidence="1">Nucleus</location>
    </subcellularLocation>
</comment>
<protein>
    <submittedName>
        <fullName evidence="2">Putative winged helix-turn-helix domain containing protein 4</fullName>
    </submittedName>
</protein>